<evidence type="ECO:0000313" key="4">
    <source>
        <dbReference type="Proteomes" id="UP001501588"/>
    </source>
</evidence>
<gene>
    <name evidence="3" type="ORF">GCM10009416_39260</name>
</gene>
<name>A0ABN1FSW7_9PROT</name>
<keyword evidence="2" id="KW-0732">Signal</keyword>
<dbReference type="EMBL" id="BAAAFZ010000062">
    <property type="protein sequence ID" value="GAA0597118.1"/>
    <property type="molecule type" value="Genomic_DNA"/>
</dbReference>
<protein>
    <submittedName>
        <fullName evidence="3">Uncharacterized protein</fullName>
    </submittedName>
</protein>
<feature type="compositionally biased region" description="Basic and acidic residues" evidence="1">
    <location>
        <begin position="57"/>
        <end position="75"/>
    </location>
</feature>
<organism evidence="3 4">
    <name type="scientific">Craurococcus roseus</name>
    <dbReference type="NCBI Taxonomy" id="77585"/>
    <lineage>
        <taxon>Bacteria</taxon>
        <taxon>Pseudomonadati</taxon>
        <taxon>Pseudomonadota</taxon>
        <taxon>Alphaproteobacteria</taxon>
        <taxon>Acetobacterales</taxon>
        <taxon>Acetobacteraceae</taxon>
        <taxon>Craurococcus</taxon>
    </lineage>
</organism>
<evidence type="ECO:0000256" key="2">
    <source>
        <dbReference type="SAM" id="SignalP"/>
    </source>
</evidence>
<comment type="caution">
    <text evidence="3">The sequence shown here is derived from an EMBL/GenBank/DDBJ whole genome shotgun (WGS) entry which is preliminary data.</text>
</comment>
<dbReference type="Proteomes" id="UP001501588">
    <property type="component" value="Unassembled WGS sequence"/>
</dbReference>
<evidence type="ECO:0000313" key="3">
    <source>
        <dbReference type="EMBL" id="GAA0597118.1"/>
    </source>
</evidence>
<reference evidence="3 4" key="1">
    <citation type="journal article" date="2019" name="Int. J. Syst. Evol. Microbiol.">
        <title>The Global Catalogue of Microorganisms (GCM) 10K type strain sequencing project: providing services to taxonomists for standard genome sequencing and annotation.</title>
        <authorList>
            <consortium name="The Broad Institute Genomics Platform"/>
            <consortium name="The Broad Institute Genome Sequencing Center for Infectious Disease"/>
            <person name="Wu L."/>
            <person name="Ma J."/>
        </authorList>
    </citation>
    <scope>NUCLEOTIDE SEQUENCE [LARGE SCALE GENOMIC DNA]</scope>
    <source>
        <strain evidence="3 4">JCM 9933</strain>
    </source>
</reference>
<feature type="chain" id="PRO_5045234003" evidence="2">
    <location>
        <begin position="23"/>
        <end position="102"/>
    </location>
</feature>
<feature type="signal peptide" evidence="2">
    <location>
        <begin position="1"/>
        <end position="22"/>
    </location>
</feature>
<accession>A0ABN1FSW7</accession>
<feature type="region of interest" description="Disordered" evidence="1">
    <location>
        <begin position="50"/>
        <end position="102"/>
    </location>
</feature>
<sequence>MRRRRALLLSIASAALVPGATAGRAQTSPAEHNRQLEAWWARQREKEAADRFWNGPREQRRNLTRDQIDRWEAQKGYRGQGPTGLAGPIAPYGPYGFSRRIP</sequence>
<keyword evidence="4" id="KW-1185">Reference proteome</keyword>
<evidence type="ECO:0000256" key="1">
    <source>
        <dbReference type="SAM" id="MobiDB-lite"/>
    </source>
</evidence>
<dbReference type="RefSeq" id="WP_343897096.1">
    <property type="nucleotide sequence ID" value="NZ_BAAAFZ010000062.1"/>
</dbReference>
<proteinExistence type="predicted"/>